<evidence type="ECO:0000313" key="1">
    <source>
        <dbReference type="EMBL" id="MBI6883436.1"/>
    </source>
</evidence>
<gene>
    <name evidence="1" type="ORF">JEU22_05885</name>
</gene>
<dbReference type="SUPFAM" id="SSF50494">
    <property type="entry name" value="Trypsin-like serine proteases"/>
    <property type="match status" value="1"/>
</dbReference>
<dbReference type="EMBL" id="JAEHTE010000003">
    <property type="protein sequence ID" value="MBI6883436.1"/>
    <property type="molecule type" value="Genomic_DNA"/>
</dbReference>
<dbReference type="RefSeq" id="WP_198746962.1">
    <property type="nucleotide sequence ID" value="NZ_JAEHTE010000003.1"/>
</dbReference>
<dbReference type="InterPro" id="IPR009003">
    <property type="entry name" value="Peptidase_S1_PA"/>
</dbReference>
<comment type="caution">
    <text evidence="1">The sequence shown here is derived from an EMBL/GenBank/DDBJ whole genome shotgun (WGS) entry which is preliminary data.</text>
</comment>
<reference evidence="1" key="1">
    <citation type="submission" date="2020-12" db="EMBL/GenBank/DDBJ databases">
        <title>Enhanced detection system for hospital associated transmission using whole genome sequencing surveillance.</title>
        <authorList>
            <person name="Harrison L.H."/>
            <person name="Van Tyne D."/>
            <person name="Marsh J.W."/>
            <person name="Griffith M.P."/>
            <person name="Snyder D.J."/>
            <person name="Cooper V.S."/>
            <person name="Mustapha M."/>
        </authorList>
    </citation>
    <scope>NUCLEOTIDE SEQUENCE</scope>
    <source>
        <strain evidence="1">PSB00042</strain>
    </source>
</reference>
<evidence type="ECO:0000313" key="2">
    <source>
        <dbReference type="Proteomes" id="UP000637061"/>
    </source>
</evidence>
<dbReference type="InterPro" id="IPR043504">
    <property type="entry name" value="Peptidase_S1_PA_chymotrypsin"/>
</dbReference>
<organism evidence="1 2">
    <name type="scientific">Pseudomonas putida</name>
    <name type="common">Arthrobacter siderocapsulatus</name>
    <dbReference type="NCBI Taxonomy" id="303"/>
    <lineage>
        <taxon>Bacteria</taxon>
        <taxon>Pseudomonadati</taxon>
        <taxon>Pseudomonadota</taxon>
        <taxon>Gammaproteobacteria</taxon>
        <taxon>Pseudomonadales</taxon>
        <taxon>Pseudomonadaceae</taxon>
        <taxon>Pseudomonas</taxon>
    </lineage>
</organism>
<accession>A0A8I1EDB6</accession>
<dbReference type="AlphaFoldDB" id="A0A8I1EDB6"/>
<dbReference type="Proteomes" id="UP000637061">
    <property type="component" value="Unassembled WGS sequence"/>
</dbReference>
<sequence length="693" mass="76927">MSQQQLEAVAQCIAEVIPMASLRGITEQHRIVPQFEKLAKTYTGPVDGRDRSVVEQVLGLYQGQHVLPILFEALYEFSHTICASEHLRSLLEPGLPGGTRKEALLAKRDNFFLSQDLQSDLARFTPKVCCIVGRFTVNGKTCESQGTGFLVGPDLLLTAMHVLEPLNVLNPEQVPASFQVYFDHSKGGALNLDGSLPDTVRCVELAQDWLVAGARSFDQDGKIDDPDAQQQAAMQEQLDFVLIRLKDSVGLQPVHPSGGRARAWITLPDPQSPGRLVHDERLVITQHPAGQAQCVDFGRFERMCTSQTRMFYSVSTAPGSSGAPCFNRAFELVGMHNAKLQPNGKVLANQAIRFDRIQPLIAPYIDNNALPAPATRLWNISLDPSRCQPVIGRGVLQQWIEDSTAVHPSRRFFATVAQAGEGGHSFSRAVLEHRLKDNPQFLAVAFDRDNTALASQLEEFVAALAKKFNIVLAGAPPMPARDADDNEKVRRWASQLVPRWFCAQLDASRTSQSDRREAARQIVAGNKELGRVSDQELLDMAGSPEPIIVEVEHWTQAWLVFDDLHVMTLSQEIQDFLAGMVQIDTSANESFRVLRRLRWMFLGQRPDFLDPSLVCVEAIDARTYLDGIDQLGKDIISAAQYDLGNEIESAIDVIKITMTSFAEMDVTPAQRLSFLQKVAGTTLTKKLPIWMKR</sequence>
<protein>
    <submittedName>
        <fullName evidence="1">Trypsin-like peptidase domain-containing protein</fullName>
    </submittedName>
</protein>
<name>A0A8I1EDB6_PSEPU</name>
<dbReference type="Gene3D" id="2.40.10.10">
    <property type="entry name" value="Trypsin-like serine proteases"/>
    <property type="match status" value="2"/>
</dbReference>
<dbReference type="Pfam" id="PF13365">
    <property type="entry name" value="Trypsin_2"/>
    <property type="match status" value="1"/>
</dbReference>
<proteinExistence type="predicted"/>